<dbReference type="RefSeq" id="WP_011874911.1">
    <property type="nucleotide sequence ID" value="NC_009142.1"/>
</dbReference>
<dbReference type="STRING" id="405948.SACE_6002"/>
<sequence length="82" mass="8845">MATFVEAWRVITDKAVLGDTAIQGARIVKALEDAEAVCLRVFQDCGEGVPEVEESYDRVRSVLQGVVGGVFVASIRLRHLAG</sequence>
<evidence type="ECO:0000313" key="2">
    <source>
        <dbReference type="Proteomes" id="UP000006728"/>
    </source>
</evidence>
<reference evidence="1 2" key="1">
    <citation type="journal article" date="2007" name="Nat. Biotechnol.">
        <title>Complete genome sequence of the erythromycin-producing bacterium Saccharopolyspora erythraea NRRL23338.</title>
        <authorList>
            <person name="Oliynyk M."/>
            <person name="Samborskyy M."/>
            <person name="Lester J.B."/>
            <person name="Mironenko T."/>
            <person name="Scott N."/>
            <person name="Dickens S."/>
            <person name="Haydock S.F."/>
            <person name="Leadlay P.F."/>
        </authorList>
    </citation>
    <scope>NUCLEOTIDE SEQUENCE [LARGE SCALE GENOMIC DNA]</scope>
    <source>
        <strain evidence="2">ATCC 11635 / DSM 40517 / JCM 4748 / NBRC 13426 / NCIMB 8594 / NRRL 2338</strain>
    </source>
</reference>
<evidence type="ECO:0000313" key="1">
    <source>
        <dbReference type="EMBL" id="CAM05182.1"/>
    </source>
</evidence>
<dbReference type="KEGG" id="sen:SACE_6002"/>
<dbReference type="EMBL" id="AM420293">
    <property type="protein sequence ID" value="CAM05182.1"/>
    <property type="molecule type" value="Genomic_DNA"/>
</dbReference>
<accession>A4FMA7</accession>
<keyword evidence="2" id="KW-1185">Reference proteome</keyword>
<dbReference type="AlphaFoldDB" id="A4FMA7"/>
<proteinExistence type="predicted"/>
<organism evidence="1 2">
    <name type="scientific">Saccharopolyspora erythraea (strain ATCC 11635 / DSM 40517 / JCM 4748 / NBRC 13426 / NCIMB 8594 / NRRL 2338)</name>
    <dbReference type="NCBI Taxonomy" id="405948"/>
    <lineage>
        <taxon>Bacteria</taxon>
        <taxon>Bacillati</taxon>
        <taxon>Actinomycetota</taxon>
        <taxon>Actinomycetes</taxon>
        <taxon>Pseudonocardiales</taxon>
        <taxon>Pseudonocardiaceae</taxon>
        <taxon>Saccharopolyspora</taxon>
    </lineage>
</organism>
<dbReference type="Proteomes" id="UP000006728">
    <property type="component" value="Chromosome"/>
</dbReference>
<dbReference type="HOGENOM" id="CLU_2556243_0_0_11"/>
<protein>
    <submittedName>
        <fullName evidence="1">Uncharacterized protein</fullName>
    </submittedName>
</protein>
<name>A4FMA7_SACEN</name>
<gene>
    <name evidence="1" type="ordered locus">SACE_6002</name>
</gene>